<dbReference type="eggNOG" id="COG0439">
    <property type="taxonomic scope" value="Bacteria"/>
</dbReference>
<evidence type="ECO:0000256" key="2">
    <source>
        <dbReference type="ARBA" id="ARBA00022598"/>
    </source>
</evidence>
<keyword evidence="6" id="KW-0092">Biotin</keyword>
<dbReference type="PROSITE" id="PS50975">
    <property type="entry name" value="ATP_GRASP"/>
    <property type="match status" value="1"/>
</dbReference>
<dbReference type="PANTHER" id="PTHR18866:SF33">
    <property type="entry name" value="METHYLCROTONOYL-COA CARBOXYLASE SUBUNIT ALPHA, MITOCHONDRIAL-RELATED"/>
    <property type="match status" value="1"/>
</dbReference>
<dbReference type="EC" id="6.3.4.14" evidence="1"/>
<evidence type="ECO:0000313" key="10">
    <source>
        <dbReference type="EMBL" id="KRM29721.1"/>
    </source>
</evidence>
<dbReference type="AlphaFoldDB" id="A0A0R1XPQ3"/>
<comment type="caution">
    <text evidence="10">The sequence shown here is derived from an EMBL/GenBank/DDBJ whole genome shotgun (WGS) entry which is preliminary data.</text>
</comment>
<dbReference type="InterPro" id="IPR005482">
    <property type="entry name" value="Biotin_COase_C"/>
</dbReference>
<dbReference type="Gene3D" id="3.30.470.20">
    <property type="entry name" value="ATP-grasp fold, B domain"/>
    <property type="match status" value="1"/>
</dbReference>
<dbReference type="GO" id="GO:0005524">
    <property type="term" value="F:ATP binding"/>
    <property type="evidence" value="ECO:0007669"/>
    <property type="project" value="UniProtKB-UniRule"/>
</dbReference>
<dbReference type="PROSITE" id="PS00866">
    <property type="entry name" value="CPSASE_1"/>
    <property type="match status" value="1"/>
</dbReference>
<evidence type="ECO:0000259" key="9">
    <source>
        <dbReference type="PROSITE" id="PS50979"/>
    </source>
</evidence>
<keyword evidence="2" id="KW-0436">Ligase</keyword>
<evidence type="ECO:0000256" key="6">
    <source>
        <dbReference type="ARBA" id="ARBA00023267"/>
    </source>
</evidence>
<reference evidence="10 11" key="1">
    <citation type="journal article" date="2015" name="Genome Announc.">
        <title>Expanding the biotechnology potential of lactobacilli through comparative genomics of 213 strains and associated genera.</title>
        <authorList>
            <person name="Sun Z."/>
            <person name="Harris H.M."/>
            <person name="McCann A."/>
            <person name="Guo C."/>
            <person name="Argimon S."/>
            <person name="Zhang W."/>
            <person name="Yang X."/>
            <person name="Jeffery I.B."/>
            <person name="Cooney J.C."/>
            <person name="Kagawa T.F."/>
            <person name="Liu W."/>
            <person name="Song Y."/>
            <person name="Salvetti E."/>
            <person name="Wrobel A."/>
            <person name="Rasinkangas P."/>
            <person name="Parkhill J."/>
            <person name="Rea M.C."/>
            <person name="O'Sullivan O."/>
            <person name="Ritari J."/>
            <person name="Douillard F.P."/>
            <person name="Paul Ross R."/>
            <person name="Yang R."/>
            <person name="Briner A.E."/>
            <person name="Felis G.E."/>
            <person name="de Vos W.M."/>
            <person name="Barrangou R."/>
            <person name="Klaenhammer T.R."/>
            <person name="Caufield P.W."/>
            <person name="Cui Y."/>
            <person name="Zhang H."/>
            <person name="O'Toole P.W."/>
        </authorList>
    </citation>
    <scope>NUCLEOTIDE SEQUENCE [LARGE SCALE GENOMIC DNA]</scope>
    <source>
        <strain evidence="10 11">DSM 16991</strain>
    </source>
</reference>
<dbReference type="InterPro" id="IPR011761">
    <property type="entry name" value="ATP-grasp"/>
</dbReference>
<dbReference type="Pfam" id="PF02785">
    <property type="entry name" value="Biotin_carb_C"/>
    <property type="match status" value="1"/>
</dbReference>
<protein>
    <recommendedName>
        <fullName evidence="1">biotin carboxylase</fullName>
        <ecNumber evidence="1">6.3.4.14</ecNumber>
    </recommendedName>
</protein>
<evidence type="ECO:0000256" key="4">
    <source>
        <dbReference type="ARBA" id="ARBA00022840"/>
    </source>
</evidence>
<dbReference type="GO" id="GO:0004075">
    <property type="term" value="F:biotin carboxylase activity"/>
    <property type="evidence" value="ECO:0007669"/>
    <property type="project" value="UniProtKB-EC"/>
</dbReference>
<dbReference type="FunFam" id="3.40.50.20:FF:000010">
    <property type="entry name" value="Propionyl-CoA carboxylase subunit alpha"/>
    <property type="match status" value="1"/>
</dbReference>
<dbReference type="GO" id="GO:0046872">
    <property type="term" value="F:metal ion binding"/>
    <property type="evidence" value="ECO:0007669"/>
    <property type="project" value="InterPro"/>
</dbReference>
<evidence type="ECO:0000256" key="1">
    <source>
        <dbReference type="ARBA" id="ARBA00013263"/>
    </source>
</evidence>
<dbReference type="SUPFAM" id="SSF56059">
    <property type="entry name" value="Glutathione synthetase ATP-binding domain-like"/>
    <property type="match status" value="1"/>
</dbReference>
<dbReference type="InterPro" id="IPR005479">
    <property type="entry name" value="CPAse_ATP-bd"/>
</dbReference>
<dbReference type="Pfam" id="PF02786">
    <property type="entry name" value="CPSase_L_D2"/>
    <property type="match status" value="1"/>
</dbReference>
<dbReference type="PANTHER" id="PTHR18866">
    <property type="entry name" value="CARBOXYLASE:PYRUVATE/ACETYL-COA/PROPIONYL-COA CARBOXYLASE"/>
    <property type="match status" value="1"/>
</dbReference>
<evidence type="ECO:0000256" key="7">
    <source>
        <dbReference type="PROSITE-ProRule" id="PRU00409"/>
    </source>
</evidence>
<accession>A0A0R1XPQ3</accession>
<dbReference type="InterPro" id="IPR016185">
    <property type="entry name" value="PreATP-grasp_dom_sf"/>
</dbReference>
<evidence type="ECO:0000259" key="8">
    <source>
        <dbReference type="PROSITE" id="PS50975"/>
    </source>
</evidence>
<proteinExistence type="predicted"/>
<dbReference type="InterPro" id="IPR050856">
    <property type="entry name" value="Biotin_carboxylase_complex"/>
</dbReference>
<dbReference type="PROSITE" id="PS50979">
    <property type="entry name" value="BC"/>
    <property type="match status" value="1"/>
</dbReference>
<dbReference type="SUPFAM" id="SSF52440">
    <property type="entry name" value="PreATP-grasp domain"/>
    <property type="match status" value="1"/>
</dbReference>
<keyword evidence="4 7" id="KW-0067">ATP-binding</keyword>
<dbReference type="EMBL" id="AZFW01000011">
    <property type="protein sequence ID" value="KRM29721.1"/>
    <property type="molecule type" value="Genomic_DNA"/>
</dbReference>
<gene>
    <name evidence="10" type="ORF">FC91_GL000426</name>
</gene>
<dbReference type="FunFam" id="3.30.1490.20:FF:000003">
    <property type="entry name" value="acetyl-CoA carboxylase isoform X1"/>
    <property type="match status" value="1"/>
</dbReference>
<evidence type="ECO:0000256" key="5">
    <source>
        <dbReference type="ARBA" id="ARBA00023211"/>
    </source>
</evidence>
<dbReference type="SUPFAM" id="SSF51246">
    <property type="entry name" value="Rudiment single hybrid motif"/>
    <property type="match status" value="1"/>
</dbReference>
<dbReference type="SMART" id="SM00878">
    <property type="entry name" value="Biotin_carb_C"/>
    <property type="match status" value="1"/>
</dbReference>
<name>A0A0R1XPQ3_9LACO</name>
<dbReference type="Proteomes" id="UP000050949">
    <property type="component" value="Unassembled WGS sequence"/>
</dbReference>
<dbReference type="Pfam" id="PF00289">
    <property type="entry name" value="Biotin_carb_N"/>
    <property type="match status" value="1"/>
</dbReference>
<dbReference type="PATRIC" id="fig|1122147.4.peg.444"/>
<evidence type="ECO:0000313" key="11">
    <source>
        <dbReference type="Proteomes" id="UP000050949"/>
    </source>
</evidence>
<dbReference type="PROSITE" id="PS00867">
    <property type="entry name" value="CPSASE_2"/>
    <property type="match status" value="1"/>
</dbReference>
<feature type="domain" description="Biotin carboxylation" evidence="9">
    <location>
        <begin position="4"/>
        <end position="450"/>
    </location>
</feature>
<dbReference type="NCBIfam" id="NF006367">
    <property type="entry name" value="PRK08591.1"/>
    <property type="match status" value="1"/>
</dbReference>
<sequence>MTGMFKKVLVANRGEIAVQIIRALHELGVQAVAIYSSADKDALFVQLADEAICIGGPQPADSYLNMSQILSAANLTGCEAIHPGYGFLSENAEFARLCAECHMTFIGPSPTVIDRMGDKANARETMKTSGVPVIPGSEGTLADVATAVQVAQHIGYPILLKAAEGGGGKGIRTVQSAAELPAAFRETQREARLNYGDDRLYIEKLITHAKHIEMQVMADTQGHVVYLPERDCSLQRHHQKVMEESPCREITPAERAKLGAIVVRACQKIGYTNTGTFEFLMDASHHFYFLEMNTRLQVEHTVSEEVTGLELIKAMVRVAAGEALPFTQADAAVKGYALECRINAEDPRHGFRPSPGTLHKLYLPTGTLGVRIDTGVTTGSVVPPYYDAMIAKLIVHGQDRATVITKMQRVLGECQLIGIASNRDFLLALLATPEFQAGTGTTDFITTAFLPRWEETADVTA</sequence>
<feature type="domain" description="ATP-grasp" evidence="8">
    <location>
        <begin position="123"/>
        <end position="320"/>
    </location>
</feature>
<organism evidence="10 11">
    <name type="scientific">Schleiferilactobacillus harbinensis DSM 16991</name>
    <dbReference type="NCBI Taxonomy" id="1122147"/>
    <lineage>
        <taxon>Bacteria</taxon>
        <taxon>Bacillati</taxon>
        <taxon>Bacillota</taxon>
        <taxon>Bacilli</taxon>
        <taxon>Lactobacillales</taxon>
        <taxon>Lactobacillaceae</taxon>
        <taxon>Schleiferilactobacillus</taxon>
    </lineage>
</organism>
<keyword evidence="3 7" id="KW-0547">Nucleotide-binding</keyword>
<dbReference type="InterPro" id="IPR011764">
    <property type="entry name" value="Biotin_carboxylation_dom"/>
</dbReference>
<keyword evidence="5" id="KW-0464">Manganese</keyword>
<dbReference type="InterPro" id="IPR005481">
    <property type="entry name" value="BC-like_N"/>
</dbReference>
<evidence type="ECO:0000256" key="3">
    <source>
        <dbReference type="ARBA" id="ARBA00022741"/>
    </source>
</evidence>
<dbReference type="InterPro" id="IPR011054">
    <property type="entry name" value="Rudment_hybrid_motif"/>
</dbReference>